<name>A0ABR1RF90_9PEZI</name>
<evidence type="ECO:0000313" key="2">
    <source>
        <dbReference type="Proteomes" id="UP001396898"/>
    </source>
</evidence>
<proteinExistence type="predicted"/>
<dbReference type="Proteomes" id="UP001396898">
    <property type="component" value="Unassembled WGS sequence"/>
</dbReference>
<sequence>MSQSPLMSLPVEIRVSILNEAITNLSYHGEIDLITVRALMETCKAISDELFPILFDPNGYISSVNLAIRRSGYASTSWLMIEMSASTRLPNPMDWPSFTRCTFFIRDLEDQKLKSLVHRAYSLRYFHVVIDVPQLAAKGLGKSEDLAVIWSKVRDIATLIALFRSVVTVTCTFDLSHATALDYHRFFHCPVNVNQETFRNSLCSLIVGALTDPFIKNSSFSKHRTPTAPHFEFRCWEARFWNTERMGGWDDHQRPERFCHDAARIVKTVQKGLCTPQSLPKRFLEDMMNKQNIFALTSNEVIELRHEMRTLSIAVDALIDTCRGRAANMLRLHRFATWDSPETNGMSLAAQHNLLRGVGPQDRTISNRETLMKIMKPAECDISGYPVDTWYNKYPQGIEPLDLLAKRHRECFEEEPEFEVQEITHTKE</sequence>
<accession>A0ABR1RF90</accession>
<keyword evidence="2" id="KW-1185">Reference proteome</keyword>
<dbReference type="EMBL" id="JAQQWI010000016">
    <property type="protein sequence ID" value="KAK8009263.1"/>
    <property type="molecule type" value="Genomic_DNA"/>
</dbReference>
<organism evidence="1 2">
    <name type="scientific">Apiospora marii</name>
    <dbReference type="NCBI Taxonomy" id="335849"/>
    <lineage>
        <taxon>Eukaryota</taxon>
        <taxon>Fungi</taxon>
        <taxon>Dikarya</taxon>
        <taxon>Ascomycota</taxon>
        <taxon>Pezizomycotina</taxon>
        <taxon>Sordariomycetes</taxon>
        <taxon>Xylariomycetidae</taxon>
        <taxon>Amphisphaeriales</taxon>
        <taxon>Apiosporaceae</taxon>
        <taxon>Apiospora</taxon>
    </lineage>
</organism>
<protein>
    <recommendedName>
        <fullName evidence="3">F-box domain-containing protein</fullName>
    </recommendedName>
</protein>
<evidence type="ECO:0008006" key="3">
    <source>
        <dbReference type="Google" id="ProtNLM"/>
    </source>
</evidence>
<comment type="caution">
    <text evidence="1">The sequence shown here is derived from an EMBL/GenBank/DDBJ whole genome shotgun (WGS) entry which is preliminary data.</text>
</comment>
<reference evidence="1 2" key="1">
    <citation type="submission" date="2023-01" db="EMBL/GenBank/DDBJ databases">
        <title>Analysis of 21 Apiospora genomes using comparative genomics revels a genus with tremendous synthesis potential of carbohydrate active enzymes and secondary metabolites.</title>
        <authorList>
            <person name="Sorensen T."/>
        </authorList>
    </citation>
    <scope>NUCLEOTIDE SEQUENCE [LARGE SCALE GENOMIC DNA]</scope>
    <source>
        <strain evidence="1 2">CBS 20057</strain>
    </source>
</reference>
<evidence type="ECO:0000313" key="1">
    <source>
        <dbReference type="EMBL" id="KAK8009263.1"/>
    </source>
</evidence>
<gene>
    <name evidence="1" type="ORF">PG991_011814</name>
</gene>